<dbReference type="PROSITE" id="PS00486">
    <property type="entry name" value="DNA_MISMATCH_REPAIR_2"/>
    <property type="match status" value="1"/>
</dbReference>
<dbReference type="InterPro" id="IPR016151">
    <property type="entry name" value="DNA_mismatch_repair_MutS_N"/>
</dbReference>
<comment type="caution">
    <text evidence="8">The sequence shown here is derived from an EMBL/GenBank/DDBJ whole genome shotgun (WGS) entry which is preliminary data.</text>
</comment>
<dbReference type="Pfam" id="PF05188">
    <property type="entry name" value="MutS_II"/>
    <property type="match status" value="1"/>
</dbReference>
<accession>A0A9P6JX88</accession>
<evidence type="ECO:0000256" key="5">
    <source>
        <dbReference type="ARBA" id="ARBA00023125"/>
    </source>
</evidence>
<dbReference type="Gene3D" id="3.40.50.300">
    <property type="entry name" value="P-loop containing nucleotide triphosphate hydrolases"/>
    <property type="match status" value="1"/>
</dbReference>
<dbReference type="GO" id="GO:0005739">
    <property type="term" value="C:mitochondrion"/>
    <property type="evidence" value="ECO:0007669"/>
    <property type="project" value="TreeGrafter"/>
</dbReference>
<dbReference type="GO" id="GO:0140664">
    <property type="term" value="F:ATP-dependent DNA damage sensor activity"/>
    <property type="evidence" value="ECO:0007669"/>
    <property type="project" value="InterPro"/>
</dbReference>
<dbReference type="EMBL" id="MU157824">
    <property type="protein sequence ID" value="KAF9535820.1"/>
    <property type="molecule type" value="Genomic_DNA"/>
</dbReference>
<dbReference type="SUPFAM" id="SSF55271">
    <property type="entry name" value="DNA repair protein MutS, domain I"/>
    <property type="match status" value="1"/>
</dbReference>
<dbReference type="PIRSF" id="PIRSF037677">
    <property type="entry name" value="DNA_mis_repair_Msh6"/>
    <property type="match status" value="1"/>
</dbReference>
<protein>
    <submittedName>
        <fullName evidence="8">MutS2 protein</fullName>
    </submittedName>
</protein>
<dbReference type="GO" id="GO:0030983">
    <property type="term" value="F:mismatched DNA binding"/>
    <property type="evidence" value="ECO:0007669"/>
    <property type="project" value="InterPro"/>
</dbReference>
<dbReference type="SUPFAM" id="SSF48334">
    <property type="entry name" value="DNA repair protein MutS, domain III"/>
    <property type="match status" value="1"/>
</dbReference>
<dbReference type="Gene3D" id="3.40.1170.10">
    <property type="entry name" value="DNA repair protein MutS, domain I"/>
    <property type="match status" value="1"/>
</dbReference>
<evidence type="ECO:0000313" key="8">
    <source>
        <dbReference type="EMBL" id="KAF9535820.1"/>
    </source>
</evidence>
<evidence type="ECO:0000256" key="1">
    <source>
        <dbReference type="ARBA" id="ARBA00006271"/>
    </source>
</evidence>
<dbReference type="GO" id="GO:0005634">
    <property type="term" value="C:nucleus"/>
    <property type="evidence" value="ECO:0007669"/>
    <property type="project" value="TreeGrafter"/>
</dbReference>
<keyword evidence="2" id="KW-0547">Nucleotide-binding</keyword>
<reference evidence="8" key="1">
    <citation type="submission" date="2020-11" db="EMBL/GenBank/DDBJ databases">
        <authorList>
            <consortium name="DOE Joint Genome Institute"/>
            <person name="Ahrendt S."/>
            <person name="Riley R."/>
            <person name="Andreopoulos W."/>
            <person name="Labutti K."/>
            <person name="Pangilinan J."/>
            <person name="Ruiz-Duenas F.J."/>
            <person name="Barrasa J.M."/>
            <person name="Sanchez-Garcia M."/>
            <person name="Camarero S."/>
            <person name="Miyauchi S."/>
            <person name="Serrano A."/>
            <person name="Linde D."/>
            <person name="Babiker R."/>
            <person name="Drula E."/>
            <person name="Ayuso-Fernandez I."/>
            <person name="Pacheco R."/>
            <person name="Padilla G."/>
            <person name="Ferreira P."/>
            <person name="Barriuso J."/>
            <person name="Kellner H."/>
            <person name="Castanera R."/>
            <person name="Alfaro M."/>
            <person name="Ramirez L."/>
            <person name="Pisabarro A.G."/>
            <person name="Kuo A."/>
            <person name="Tritt A."/>
            <person name="Lipzen A."/>
            <person name="He G."/>
            <person name="Yan M."/>
            <person name="Ng V."/>
            <person name="Cullen D."/>
            <person name="Martin F."/>
            <person name="Rosso M.-N."/>
            <person name="Henrissat B."/>
            <person name="Hibbett D."/>
            <person name="Martinez A.T."/>
            <person name="Grigoriev I.V."/>
        </authorList>
    </citation>
    <scope>NUCLEOTIDE SEQUENCE</scope>
    <source>
        <strain evidence="8">CBS 506.95</strain>
    </source>
</reference>
<dbReference type="SMART" id="SM00533">
    <property type="entry name" value="MUTSd"/>
    <property type="match status" value="1"/>
</dbReference>
<dbReference type="SUPFAM" id="SSF53150">
    <property type="entry name" value="DNA repair protein MutS, domain II"/>
    <property type="match status" value="1"/>
</dbReference>
<organism evidence="8 9">
    <name type="scientific">Crepidotus variabilis</name>
    <dbReference type="NCBI Taxonomy" id="179855"/>
    <lineage>
        <taxon>Eukaryota</taxon>
        <taxon>Fungi</taxon>
        <taxon>Dikarya</taxon>
        <taxon>Basidiomycota</taxon>
        <taxon>Agaricomycotina</taxon>
        <taxon>Agaricomycetes</taxon>
        <taxon>Agaricomycetidae</taxon>
        <taxon>Agaricales</taxon>
        <taxon>Agaricineae</taxon>
        <taxon>Crepidotaceae</taxon>
        <taxon>Crepidotus</taxon>
    </lineage>
</organism>
<dbReference type="NCBIfam" id="NF003810">
    <property type="entry name" value="PRK05399.1"/>
    <property type="match status" value="1"/>
</dbReference>
<dbReference type="PANTHER" id="PTHR11361:SF34">
    <property type="entry name" value="DNA MISMATCH REPAIR PROTEIN MSH1, MITOCHONDRIAL"/>
    <property type="match status" value="1"/>
</dbReference>
<gene>
    <name evidence="8" type="ORF">CPB83DRAFT_913649</name>
</gene>
<dbReference type="FunFam" id="3.40.50.300:FF:001238">
    <property type="entry name" value="DNA mismatch repair protein"/>
    <property type="match status" value="1"/>
</dbReference>
<dbReference type="InterPro" id="IPR017261">
    <property type="entry name" value="DNA_mismatch_repair_MutS/MSH"/>
</dbReference>
<dbReference type="InterPro" id="IPR045076">
    <property type="entry name" value="MutS"/>
</dbReference>
<name>A0A9P6JX88_9AGAR</name>
<dbReference type="PANTHER" id="PTHR11361">
    <property type="entry name" value="DNA MISMATCH REPAIR PROTEIN MUTS FAMILY MEMBER"/>
    <property type="match status" value="1"/>
</dbReference>
<keyword evidence="3" id="KW-0227">DNA damage</keyword>
<dbReference type="GO" id="GO:0006298">
    <property type="term" value="P:mismatch repair"/>
    <property type="evidence" value="ECO:0007669"/>
    <property type="project" value="InterPro"/>
</dbReference>
<dbReference type="InterPro" id="IPR036678">
    <property type="entry name" value="MutS_con_dom_sf"/>
</dbReference>
<dbReference type="Gene3D" id="3.30.420.110">
    <property type="entry name" value="MutS, connector domain"/>
    <property type="match status" value="1"/>
</dbReference>
<dbReference type="InterPro" id="IPR007696">
    <property type="entry name" value="DNA_mismatch_repair_MutS_core"/>
</dbReference>
<dbReference type="SUPFAM" id="SSF52540">
    <property type="entry name" value="P-loop containing nucleoside triphosphate hydrolases"/>
    <property type="match status" value="1"/>
</dbReference>
<dbReference type="OrthoDB" id="2534523at2759"/>
<dbReference type="Proteomes" id="UP000807306">
    <property type="component" value="Unassembled WGS sequence"/>
</dbReference>
<dbReference type="Pfam" id="PF00488">
    <property type="entry name" value="MutS_V"/>
    <property type="match status" value="1"/>
</dbReference>
<evidence type="ECO:0000259" key="7">
    <source>
        <dbReference type="PROSITE" id="PS00486"/>
    </source>
</evidence>
<dbReference type="InterPro" id="IPR027417">
    <property type="entry name" value="P-loop_NTPase"/>
</dbReference>
<keyword evidence="6" id="KW-0234">DNA repair</keyword>
<dbReference type="Pfam" id="PF01624">
    <property type="entry name" value="MutS_I"/>
    <property type="match status" value="1"/>
</dbReference>
<dbReference type="InterPro" id="IPR000432">
    <property type="entry name" value="DNA_mismatch_repair_MutS_C"/>
</dbReference>
<dbReference type="GO" id="GO:0043504">
    <property type="term" value="P:mitochondrial DNA repair"/>
    <property type="evidence" value="ECO:0007669"/>
    <property type="project" value="TreeGrafter"/>
</dbReference>
<keyword evidence="9" id="KW-1185">Reference proteome</keyword>
<dbReference type="AlphaFoldDB" id="A0A9P6JX88"/>
<dbReference type="InterPro" id="IPR007695">
    <property type="entry name" value="DNA_mismatch_repair_MutS-lik_N"/>
</dbReference>
<comment type="similarity">
    <text evidence="1">Belongs to the DNA mismatch repair MutS family.</text>
</comment>
<evidence type="ECO:0000256" key="2">
    <source>
        <dbReference type="ARBA" id="ARBA00022741"/>
    </source>
</evidence>
<keyword evidence="5" id="KW-0238">DNA-binding</keyword>
<evidence type="ECO:0000256" key="6">
    <source>
        <dbReference type="ARBA" id="ARBA00023204"/>
    </source>
</evidence>
<feature type="domain" description="DNA mismatch repair proteins mutS family" evidence="7">
    <location>
        <begin position="779"/>
        <end position="795"/>
    </location>
</feature>
<proteinExistence type="inferred from homology"/>
<keyword evidence="4" id="KW-0067">ATP-binding</keyword>
<dbReference type="Pfam" id="PF05192">
    <property type="entry name" value="MutS_III"/>
    <property type="match status" value="1"/>
</dbReference>
<evidence type="ECO:0000256" key="3">
    <source>
        <dbReference type="ARBA" id="ARBA00022763"/>
    </source>
</evidence>
<dbReference type="GO" id="GO:0005524">
    <property type="term" value="F:ATP binding"/>
    <property type="evidence" value="ECO:0007669"/>
    <property type="project" value="UniProtKB-KW"/>
</dbReference>
<dbReference type="InterPro" id="IPR036187">
    <property type="entry name" value="DNA_mismatch_repair_MutS_sf"/>
</dbReference>
<evidence type="ECO:0000313" key="9">
    <source>
        <dbReference type="Proteomes" id="UP000807306"/>
    </source>
</evidence>
<sequence length="921" mass="103255">MRPNQPSFLSSSLFIANKAPKATSFLAREILANLRRFPHCILLTRVGNFYESYFDQAVEVSDILNIKLTSRKWDNKRVAMCGFPITHLDRYLKVMVQQEQRSVAMCEEFQRYGSDGIREFDRRVSRIVTPGTLIDESFINPFDNNYLLAISSPDASTENVGLAWIDVSTGEFFSKQCSHESLLDELARISPREIVLDKTLQHAKCDPIFSIIRKTGYLVSYCDTGLPNTENTTRQSLAQIPIDKDSSNPPDALLLRLQSDLLKDLRISPPGEVSSVNLLTKFLQSNLREHMPLLGAPQHEGVKERMQIDAHTIQALEIRQTGFEGGSAKGSLLSVIKRTTTTGGTRLLSRWLCSPSTSASEIKARQSLVAFFHQRPHFRADIREILGEIQDVGRLGQRFLLGRADVSDLVDIKSTIKIWDSLKQRSELERTMELAEKQGLSDPSEWRNLGTLFERMTDLNTLAKKIAETITEDNQTEEEIGQQEEITVDVDEPSTGATTSDKLKNRYLLSPTSSQKLIQLHAVLRDLTLLKDKMESDLRVKYGAASLTLRSASSQGMFIHLSRAKRDRKTIDEDPNFSSIGESLTTKSYFYRDWALLGSKINEATLAIAAAEKEVFDMLRLEVISHSSELRRNAHVIDQLDVALSFAVLAEEMNFARPEVTEDLSYKVVNGRHPSVEMGLISSGRQFTPNSVYMNTSSSLHIITGPNMAGKSTFLRQTALIAILAQVGSFVPADAARIGIVDKVFSRIGARDDLYRDRSTFMIEMLETADILRGATERSLIIMDEVGRGTTVKDGLAIAFSALHHLAAVSKSRCLFATHFHELAEMMGITENLQGSGLFNNVRFYCSDVEEVEDGYFAYSYRLQPGINRDSHGLKVARLAGVLPSAMDVATKAHSWLEQHGTDRIKENYQDFVQRTCNTQL</sequence>
<dbReference type="SMART" id="SM00534">
    <property type="entry name" value="MUTSac"/>
    <property type="match status" value="1"/>
</dbReference>
<evidence type="ECO:0000256" key="4">
    <source>
        <dbReference type="ARBA" id="ARBA00022840"/>
    </source>
</evidence>
<dbReference type="InterPro" id="IPR007860">
    <property type="entry name" value="DNA_mmatch_repair_MutS_con_dom"/>
</dbReference>
<dbReference type="Gene3D" id="1.10.1420.10">
    <property type="match status" value="2"/>
</dbReference>